<gene>
    <name evidence="1" type="ORF">BJ138DRAFT_1138892</name>
</gene>
<keyword evidence="1" id="KW-0378">Hydrolase</keyword>
<keyword evidence="2" id="KW-1185">Reference proteome</keyword>
<proteinExistence type="predicted"/>
<name>A0ACB8ATS0_9AGAM</name>
<organism evidence="1 2">
    <name type="scientific">Hygrophoropsis aurantiaca</name>
    <dbReference type="NCBI Taxonomy" id="72124"/>
    <lineage>
        <taxon>Eukaryota</taxon>
        <taxon>Fungi</taxon>
        <taxon>Dikarya</taxon>
        <taxon>Basidiomycota</taxon>
        <taxon>Agaricomycotina</taxon>
        <taxon>Agaricomycetes</taxon>
        <taxon>Agaricomycetidae</taxon>
        <taxon>Boletales</taxon>
        <taxon>Coniophorineae</taxon>
        <taxon>Hygrophoropsidaceae</taxon>
        <taxon>Hygrophoropsis</taxon>
    </lineage>
</organism>
<evidence type="ECO:0000313" key="1">
    <source>
        <dbReference type="EMBL" id="KAH7916662.1"/>
    </source>
</evidence>
<reference evidence="1" key="1">
    <citation type="journal article" date="2021" name="New Phytol.">
        <title>Evolutionary innovations through gain and loss of genes in the ectomycorrhizal Boletales.</title>
        <authorList>
            <person name="Wu G."/>
            <person name="Miyauchi S."/>
            <person name="Morin E."/>
            <person name="Kuo A."/>
            <person name="Drula E."/>
            <person name="Varga T."/>
            <person name="Kohler A."/>
            <person name="Feng B."/>
            <person name="Cao Y."/>
            <person name="Lipzen A."/>
            <person name="Daum C."/>
            <person name="Hundley H."/>
            <person name="Pangilinan J."/>
            <person name="Johnson J."/>
            <person name="Barry K."/>
            <person name="LaButti K."/>
            <person name="Ng V."/>
            <person name="Ahrendt S."/>
            <person name="Min B."/>
            <person name="Choi I.G."/>
            <person name="Park H."/>
            <person name="Plett J.M."/>
            <person name="Magnuson J."/>
            <person name="Spatafora J.W."/>
            <person name="Nagy L.G."/>
            <person name="Henrissat B."/>
            <person name="Grigoriev I.V."/>
            <person name="Yang Z.L."/>
            <person name="Xu J."/>
            <person name="Martin F.M."/>
        </authorList>
    </citation>
    <scope>NUCLEOTIDE SEQUENCE</scope>
    <source>
        <strain evidence="1">ATCC 28755</strain>
    </source>
</reference>
<comment type="caution">
    <text evidence="1">The sequence shown here is derived from an EMBL/GenBank/DDBJ whole genome shotgun (WGS) entry which is preliminary data.</text>
</comment>
<protein>
    <submittedName>
        <fullName evidence="1">Glycoside hydrolase family 85 protein</fullName>
    </submittedName>
</protein>
<dbReference type="EMBL" id="MU267589">
    <property type="protein sequence ID" value="KAH7916662.1"/>
    <property type="molecule type" value="Genomic_DNA"/>
</dbReference>
<accession>A0ACB8ATS0</accession>
<dbReference type="Proteomes" id="UP000790377">
    <property type="component" value="Unassembled WGS sequence"/>
</dbReference>
<sequence>MPLRGNNHPKLVSDDAPFFESLEDLDAWATTPTRKLSGVLRYQPTTKSSDSRGKLLVCHDYKGGYTESPSGLCYTFNFWTYCDTFVYFSHHRVTVPPSGWTTAAHRQGVKMLGTLIFEGSGEADCLRLLVGLPSGPQSNMGPVKPTATLPLSRYYARLLAELAYQRGFDGYLLNFECPLQGGAEQARTLTAWIQVLRDELQIKVGSHAQAVWYDSVIINGMLRWQDRLNAFNLPFFLASDTFFTNYTWPPSYPQLTAQFFMSLDPALVTDARTTQNHSISKAKSLQNIFTGVDVWGRGSHGGGGFGSYRAISHIDPEFLGLSVALFGQAWTWESEQDKPGWNWDKWWEYERKLWIGPADPNEFVPVPDAPRRRGEPECPHGPFKPLASFFNGSPPPDPATLAFYTSFSLGVGYAWFIDGFKTLQTETGWTDISKQTSIGDLAWPRPTIAWEGESRAEPAPGSLSSLCMNDAWNGGNSLALTITSLGVDAEDAFFRCIWVPIQSLSITAQKSYEVNIVYKTTSDSNVELDLGLSVKMVSRSGERVELSSGQSVQSELGKEWSRQILQFTLPEQKDDTVVAAGIVIGFAVEDPSETCTFTILLGQLAVYPSAPPSNVSVGNPQILWAKFENTIPSATFAGVLTWDIASAFKPLSGRVLTSAEDPDPAWILDDSTELFPTFLYFNIYLASRFDGTIPAPATTSFLGTTGLDGRENRFYIDSQSMFKDISVGKQGFRLYVQGVTSRGEVIPWEKCAYVDCAQPGSTSSMV</sequence>
<evidence type="ECO:0000313" key="2">
    <source>
        <dbReference type="Proteomes" id="UP000790377"/>
    </source>
</evidence>